<dbReference type="GO" id="GO:0004467">
    <property type="term" value="F:long-chain fatty acid-CoA ligase activity"/>
    <property type="evidence" value="ECO:0007669"/>
    <property type="project" value="UniProtKB-EC"/>
</dbReference>
<dbReference type="Gene3D" id="3.40.50.12780">
    <property type="entry name" value="N-terminal domain of ligase-like"/>
    <property type="match status" value="1"/>
</dbReference>
<dbReference type="VEuPathDB" id="FungiDB:FOZG_18242"/>
<keyword evidence="2 8" id="KW-0436">Ligase</keyword>
<gene>
    <name evidence="8" type="ORF">BFJ68_g17313</name>
</gene>
<evidence type="ECO:0000256" key="2">
    <source>
        <dbReference type="ARBA" id="ARBA00022598"/>
    </source>
</evidence>
<evidence type="ECO:0000256" key="4">
    <source>
        <dbReference type="ARBA" id="ARBA00022840"/>
    </source>
</evidence>
<evidence type="ECO:0000259" key="7">
    <source>
        <dbReference type="Pfam" id="PF00501"/>
    </source>
</evidence>
<accession>A0A420NX98</accession>
<comment type="caution">
    <text evidence="8">The sequence shown here is derived from an EMBL/GenBank/DDBJ whole genome shotgun (WGS) entry which is preliminary data.</text>
</comment>
<dbReference type="InterPro" id="IPR042099">
    <property type="entry name" value="ANL_N_sf"/>
</dbReference>
<dbReference type="GO" id="GO:0005783">
    <property type="term" value="C:endoplasmic reticulum"/>
    <property type="evidence" value="ECO:0007669"/>
    <property type="project" value="TreeGrafter"/>
</dbReference>
<keyword evidence="4" id="KW-0067">ATP-binding</keyword>
<dbReference type="VEuPathDB" id="FungiDB:FOMG_12773"/>
<dbReference type="VEuPathDB" id="FungiDB:FOC1_g10006910"/>
<evidence type="ECO:0000256" key="6">
    <source>
        <dbReference type="SAM" id="MobiDB-lite"/>
    </source>
</evidence>
<dbReference type="GO" id="GO:0005811">
    <property type="term" value="C:lipid droplet"/>
    <property type="evidence" value="ECO:0007669"/>
    <property type="project" value="TreeGrafter"/>
</dbReference>
<dbReference type="GO" id="GO:0035336">
    <property type="term" value="P:long-chain fatty-acyl-CoA metabolic process"/>
    <property type="evidence" value="ECO:0007669"/>
    <property type="project" value="TreeGrafter"/>
</dbReference>
<dbReference type="VEuPathDB" id="FungiDB:HZS61_011116"/>
<dbReference type="InterPro" id="IPR020845">
    <property type="entry name" value="AMP-binding_CS"/>
</dbReference>
<proteinExistence type="inferred from homology"/>
<dbReference type="SUPFAM" id="SSF56801">
    <property type="entry name" value="Acetyl-CoA synthetase-like"/>
    <property type="match status" value="1"/>
</dbReference>
<feature type="domain" description="AMP-dependent synthetase/ligase" evidence="7">
    <location>
        <begin position="118"/>
        <end position="487"/>
    </location>
</feature>
<name>A0A420NX98_FUSOX</name>
<sequence>MDYTSGPIPLNLVHKPPFTIEAPGYEKVPGETVPRRHPRAKDGLINRPANDIHTVFDIVRRSARVYPNHRAVGSRKLVKLHKERRKVQKNVDGEIKELEKEWQLFELSKFSYLTFKDLSWISMSHGCASQSITIVTAYDTLGESGLEHSLLQTKADAMYVDPHLLQTAARPLKKSNVKTIVVNERCIFATGDEIEKFKHAHREFNVLTFEELRKMGEDNPLDPVPAKGPDLCCIMYTSGSTGPPKGVCITHEALVAGVTGLYTCVEECVSDKEDVLAYLPLAHVFEMALENLVLFIGGTLGYGSPRTLADSSVKNCAGDMRELKPTVMVGVPQIWETIKKGVIAKLDASNPVIKAFFWCSFNYKTFMSKNNLPGAGIFDGIVLSTVRELTGGRLRFTMNGASGISDDTRHFLSMVLAPMLAGYGLTETCANGALGCPLEYSPNSIGPVPAAIDVKLVSIPDIGYSTDAEVPQGEIWLKGVPIIKEYYDDPEETEKALTHDGWFKSGDIGEFDENGHLRVIDRVKNLVKTQGGEYIALEKLESVYRGTQTITNIMVHADSEHSRPIAVIVPNQTVLVEKIKGLGVDEHSMHYAPKVHSLILKDLQTAGKRSGLAGMEIVSDIVITDEEWTPLSGLVTATHKLNRKVIREKFKKEIDECLKNSP</sequence>
<dbReference type="PANTHER" id="PTHR43272:SF83">
    <property type="entry name" value="ACYL-COA SYNTHETASE LONG-CHAIN, ISOFORM J"/>
    <property type="match status" value="1"/>
</dbReference>
<comment type="catalytic activity">
    <reaction evidence="5">
        <text>a long-chain fatty acid + ATP + CoA = a long-chain fatty acyl-CoA + AMP + diphosphate</text>
        <dbReference type="Rhea" id="RHEA:15421"/>
        <dbReference type="ChEBI" id="CHEBI:30616"/>
        <dbReference type="ChEBI" id="CHEBI:33019"/>
        <dbReference type="ChEBI" id="CHEBI:57287"/>
        <dbReference type="ChEBI" id="CHEBI:57560"/>
        <dbReference type="ChEBI" id="CHEBI:83139"/>
        <dbReference type="ChEBI" id="CHEBI:456215"/>
        <dbReference type="EC" id="6.2.1.3"/>
    </reaction>
</comment>
<evidence type="ECO:0000313" key="8">
    <source>
        <dbReference type="EMBL" id="RKK84899.1"/>
    </source>
</evidence>
<dbReference type="GO" id="GO:0005886">
    <property type="term" value="C:plasma membrane"/>
    <property type="evidence" value="ECO:0007669"/>
    <property type="project" value="TreeGrafter"/>
</dbReference>
<dbReference type="EMBL" id="MRCY01000497">
    <property type="protein sequence ID" value="RKK84899.1"/>
    <property type="molecule type" value="Genomic_DNA"/>
</dbReference>
<dbReference type="InterPro" id="IPR000873">
    <property type="entry name" value="AMP-dep_synth/lig_dom"/>
</dbReference>
<protein>
    <submittedName>
        <fullName evidence="8">Long-chain-fatty-acid--CoA ligase 1</fullName>
    </submittedName>
</protein>
<reference evidence="8 9" key="1">
    <citation type="journal article" date="2018" name="Sci. Rep.">
        <title>Characterisation of pathogen-specific regions and novel effector candidates in Fusarium oxysporum f. sp. cepae.</title>
        <authorList>
            <person name="Armitage A.D."/>
            <person name="Taylor A."/>
            <person name="Sobczyk M.K."/>
            <person name="Baxter L."/>
            <person name="Greenfield B.P."/>
            <person name="Bates H.J."/>
            <person name="Wilson F."/>
            <person name="Jackson A.C."/>
            <person name="Ott S."/>
            <person name="Harrison R.J."/>
            <person name="Clarkson J.P."/>
        </authorList>
    </citation>
    <scope>NUCLEOTIDE SEQUENCE [LARGE SCALE GENOMIC DNA]</scope>
    <source>
        <strain evidence="8 9">Fo_A28</strain>
    </source>
</reference>
<dbReference type="VEuPathDB" id="FungiDB:FOC4_g10003146"/>
<evidence type="ECO:0000313" key="9">
    <source>
        <dbReference type="Proteomes" id="UP000285860"/>
    </source>
</evidence>
<dbReference type="PROSITE" id="PS00455">
    <property type="entry name" value="AMP_BINDING"/>
    <property type="match status" value="1"/>
</dbReference>
<evidence type="ECO:0000256" key="3">
    <source>
        <dbReference type="ARBA" id="ARBA00022741"/>
    </source>
</evidence>
<dbReference type="VEuPathDB" id="FungiDB:FOIG_02375"/>
<comment type="similarity">
    <text evidence="1">Belongs to the ATP-dependent AMP-binding enzyme family.</text>
</comment>
<organism evidence="8 9">
    <name type="scientific">Fusarium oxysporum</name>
    <name type="common">Fusarium vascular wilt</name>
    <dbReference type="NCBI Taxonomy" id="5507"/>
    <lineage>
        <taxon>Eukaryota</taxon>
        <taxon>Fungi</taxon>
        <taxon>Dikarya</taxon>
        <taxon>Ascomycota</taxon>
        <taxon>Pezizomycotina</taxon>
        <taxon>Sordariomycetes</taxon>
        <taxon>Hypocreomycetidae</taxon>
        <taxon>Hypocreales</taxon>
        <taxon>Nectriaceae</taxon>
        <taxon>Fusarium</taxon>
        <taxon>Fusarium oxysporum species complex</taxon>
    </lineage>
</organism>
<dbReference type="Proteomes" id="UP000285860">
    <property type="component" value="Unassembled WGS sequence"/>
</dbReference>
<keyword evidence="3" id="KW-0547">Nucleotide-binding</keyword>
<dbReference type="GO" id="GO:0005524">
    <property type="term" value="F:ATP binding"/>
    <property type="evidence" value="ECO:0007669"/>
    <property type="project" value="UniProtKB-KW"/>
</dbReference>
<evidence type="ECO:0000256" key="5">
    <source>
        <dbReference type="ARBA" id="ARBA00036813"/>
    </source>
</evidence>
<dbReference type="VEuPathDB" id="FungiDB:FOXG_03354"/>
<dbReference type="AlphaFoldDB" id="A0A420NX98"/>
<dbReference type="Pfam" id="PF00501">
    <property type="entry name" value="AMP-binding"/>
    <property type="match status" value="1"/>
</dbReference>
<evidence type="ECO:0000256" key="1">
    <source>
        <dbReference type="ARBA" id="ARBA00006432"/>
    </source>
</evidence>
<feature type="region of interest" description="Disordered" evidence="6">
    <location>
        <begin position="24"/>
        <end position="44"/>
    </location>
</feature>
<dbReference type="PANTHER" id="PTHR43272">
    <property type="entry name" value="LONG-CHAIN-FATTY-ACID--COA LIGASE"/>
    <property type="match status" value="1"/>
</dbReference>